<sequence>MKNIILSIGFILISTVLSAQNVFEASGERSTQKISVPKYTKIAIDEMLDVALVNEKNDHIYIDADNAIHPIIKTTVEEGTLKVALKLPKGVNIVQTGGITVKIPVKGTEELQMKMGKLSSDEPIKLASYKIKLDYVSELNLDLNIQELDLKISSCRKGDLKLNCKNLTFEAGSLSGLAISGKAENATFVSNGIANIEAYDLKIQDATFDNSSILKAKLYINGTIQGKTNGIFELRYKGNAISRIEPSPMVKIIKEEKE</sequence>
<gene>
    <name evidence="3" type="ORF">CGC53_03170</name>
</gene>
<feature type="domain" description="Putative auto-transporter adhesin head GIN" evidence="2">
    <location>
        <begin position="39"/>
        <end position="240"/>
    </location>
</feature>
<protein>
    <recommendedName>
        <fullName evidence="2">Putative auto-transporter adhesin head GIN domain-containing protein</fullName>
    </recommendedName>
</protein>
<dbReference type="Pfam" id="PF10988">
    <property type="entry name" value="DUF2807"/>
    <property type="match status" value="1"/>
</dbReference>
<evidence type="ECO:0000313" key="4">
    <source>
        <dbReference type="Proteomes" id="UP000217276"/>
    </source>
</evidence>
<keyword evidence="4" id="KW-1185">Reference proteome</keyword>
<keyword evidence="1" id="KW-0732">Signal</keyword>
<dbReference type="Gene3D" id="2.160.20.120">
    <property type="match status" value="1"/>
</dbReference>
<accession>A0A250F8H2</accession>
<feature type="signal peptide" evidence="1">
    <location>
        <begin position="1"/>
        <end position="19"/>
    </location>
</feature>
<dbReference type="AlphaFoldDB" id="A0A250F8H2"/>
<name>A0A250F8H2_9FLAO</name>
<proteinExistence type="predicted"/>
<evidence type="ECO:0000313" key="3">
    <source>
        <dbReference type="EMBL" id="ATA81420.1"/>
    </source>
</evidence>
<evidence type="ECO:0000259" key="2">
    <source>
        <dbReference type="Pfam" id="PF10988"/>
    </source>
</evidence>
<reference evidence="4" key="1">
    <citation type="submission" date="2017-06" db="EMBL/GenBank/DDBJ databases">
        <title>Capnocytophaga spp. assemblies.</title>
        <authorList>
            <person name="Gulvik C.A."/>
        </authorList>
    </citation>
    <scope>NUCLEOTIDE SEQUENCE [LARGE SCALE GENOMIC DNA]</scope>
    <source>
        <strain evidence="4">H6253</strain>
    </source>
</reference>
<dbReference type="KEGG" id="clk:CGC53_03170"/>
<feature type="chain" id="PRO_5012603184" description="Putative auto-transporter adhesin head GIN domain-containing protein" evidence="1">
    <location>
        <begin position="20"/>
        <end position="258"/>
    </location>
</feature>
<dbReference type="RefSeq" id="WP_095913289.1">
    <property type="nucleotide sequence ID" value="NZ_CAUUPF010000004.1"/>
</dbReference>
<dbReference type="InterPro" id="IPR021255">
    <property type="entry name" value="DUF2807"/>
</dbReference>
<dbReference type="EMBL" id="CP022384">
    <property type="protein sequence ID" value="ATA81420.1"/>
    <property type="molecule type" value="Genomic_DNA"/>
</dbReference>
<dbReference type="Proteomes" id="UP000217276">
    <property type="component" value="Chromosome"/>
</dbReference>
<evidence type="ECO:0000256" key="1">
    <source>
        <dbReference type="SAM" id="SignalP"/>
    </source>
</evidence>
<organism evidence="3 4">
    <name type="scientific">Capnocytophaga leadbetteri</name>
    <dbReference type="NCBI Taxonomy" id="327575"/>
    <lineage>
        <taxon>Bacteria</taxon>
        <taxon>Pseudomonadati</taxon>
        <taxon>Bacteroidota</taxon>
        <taxon>Flavobacteriia</taxon>
        <taxon>Flavobacteriales</taxon>
        <taxon>Flavobacteriaceae</taxon>
        <taxon>Capnocytophaga</taxon>
    </lineage>
</organism>